<comment type="caution">
    <text evidence="1">The sequence shown here is derived from an EMBL/GenBank/DDBJ whole genome shotgun (WGS) entry which is preliminary data.</text>
</comment>
<gene>
    <name evidence="1" type="ORF">GGR33_003160</name>
</gene>
<dbReference type="Proteomes" id="UP000517759">
    <property type="component" value="Unassembled WGS sequence"/>
</dbReference>
<organism evidence="1 2">
    <name type="scientific">Methylobacterium brachythecii</name>
    <dbReference type="NCBI Taxonomy" id="1176177"/>
    <lineage>
        <taxon>Bacteria</taxon>
        <taxon>Pseudomonadati</taxon>
        <taxon>Pseudomonadota</taxon>
        <taxon>Alphaproteobacteria</taxon>
        <taxon>Hyphomicrobiales</taxon>
        <taxon>Methylobacteriaceae</taxon>
        <taxon>Methylobacterium</taxon>
    </lineage>
</organism>
<accession>A0A7W6F7Z8</accession>
<evidence type="ECO:0000313" key="1">
    <source>
        <dbReference type="EMBL" id="MBB3903651.1"/>
    </source>
</evidence>
<protein>
    <submittedName>
        <fullName evidence="1">Uncharacterized protein</fullName>
    </submittedName>
</protein>
<sequence length="273" mass="31284">MHVIKSDNITNLQLNRSSFNVADHHNGSYIGLSEIRLFEKRDTPSDLSDIQHKYSTYLEQTKFRLDTLVEACCGFGGDRHPFVRHKEQLIADLSASYALFHFVQSNPEILPMLRDHEVLENRAREIPKSQIALLCVHCIMIPETDDEQKLCSDWTIWLEQADHNKIFPDKFVAWAMDQKFHLCRDEVRARRRHAKTFDGRSPIVKELKVQLSIRETKGGVSVMLNRQEFSISKNVFDEVLSMIERVASEGLLNSDGNSAAASRPVLKIFSDGS</sequence>
<proteinExistence type="predicted"/>
<name>A0A7W6F7Z8_9HYPH</name>
<dbReference type="RefSeq" id="WP_183506750.1">
    <property type="nucleotide sequence ID" value="NZ_BSPG01000010.1"/>
</dbReference>
<reference evidence="1 2" key="1">
    <citation type="submission" date="2020-08" db="EMBL/GenBank/DDBJ databases">
        <title>Genomic Encyclopedia of Type Strains, Phase IV (KMG-IV): sequencing the most valuable type-strain genomes for metagenomic binning, comparative biology and taxonomic classification.</title>
        <authorList>
            <person name="Goeker M."/>
        </authorList>
    </citation>
    <scope>NUCLEOTIDE SEQUENCE [LARGE SCALE GENOMIC DNA]</scope>
    <source>
        <strain evidence="1 2">DSM 24105</strain>
    </source>
</reference>
<dbReference type="EMBL" id="JACIDN010000005">
    <property type="protein sequence ID" value="MBB3903651.1"/>
    <property type="molecule type" value="Genomic_DNA"/>
</dbReference>
<evidence type="ECO:0000313" key="2">
    <source>
        <dbReference type="Proteomes" id="UP000517759"/>
    </source>
</evidence>
<dbReference type="AlphaFoldDB" id="A0A7W6F7Z8"/>